<keyword evidence="3" id="KW-1185">Reference proteome</keyword>
<organism evidence="2 3">
    <name type="scientific">Aspergillus pseudonomiae</name>
    <dbReference type="NCBI Taxonomy" id="1506151"/>
    <lineage>
        <taxon>Eukaryota</taxon>
        <taxon>Fungi</taxon>
        <taxon>Dikarya</taxon>
        <taxon>Ascomycota</taxon>
        <taxon>Pezizomycotina</taxon>
        <taxon>Eurotiomycetes</taxon>
        <taxon>Eurotiomycetidae</taxon>
        <taxon>Eurotiales</taxon>
        <taxon>Aspergillaceae</taxon>
        <taxon>Aspergillus</taxon>
        <taxon>Aspergillus subgen. Circumdati</taxon>
    </lineage>
</organism>
<reference evidence="2 3" key="1">
    <citation type="submission" date="2019-04" db="EMBL/GenBank/DDBJ databases">
        <authorList>
            <consortium name="DOE Joint Genome Institute"/>
            <person name="Mondo S."/>
            <person name="Kjaerbolling I."/>
            <person name="Vesth T."/>
            <person name="Frisvad J.C."/>
            <person name="Nybo J.L."/>
            <person name="Theobald S."/>
            <person name="Kildgaard S."/>
            <person name="Isbrandt T."/>
            <person name="Kuo A."/>
            <person name="Sato A."/>
            <person name="Lyhne E.K."/>
            <person name="Kogle M.E."/>
            <person name="Wiebenga A."/>
            <person name="Kun R.S."/>
            <person name="Lubbers R.J."/>
            <person name="Makela M.R."/>
            <person name="Barry K."/>
            <person name="Chovatia M."/>
            <person name="Clum A."/>
            <person name="Daum C."/>
            <person name="Haridas S."/>
            <person name="He G."/>
            <person name="LaButti K."/>
            <person name="Lipzen A."/>
            <person name="Riley R."/>
            <person name="Salamov A."/>
            <person name="Simmons B.A."/>
            <person name="Magnuson J.K."/>
            <person name="Henrissat B."/>
            <person name="Mortensen U.H."/>
            <person name="Larsen T.O."/>
            <person name="Devries R.P."/>
            <person name="Grigoriev I.V."/>
            <person name="Machida M."/>
            <person name="Baker S.E."/>
            <person name="Andersen M.R."/>
            <person name="Cantor M.N."/>
            <person name="Hua S.X."/>
        </authorList>
    </citation>
    <scope>NUCLEOTIDE SEQUENCE [LARGE SCALE GENOMIC DNA]</scope>
    <source>
        <strain evidence="2 3">CBS 119388</strain>
    </source>
</reference>
<evidence type="ECO:0000313" key="3">
    <source>
        <dbReference type="Proteomes" id="UP000325579"/>
    </source>
</evidence>
<dbReference type="RefSeq" id="XP_031934630.1">
    <property type="nucleotide sequence ID" value="XM_032090943.1"/>
</dbReference>
<gene>
    <name evidence="2" type="ORF">BDV37DRAFT_61037</name>
</gene>
<feature type="region of interest" description="Disordered" evidence="1">
    <location>
        <begin position="36"/>
        <end position="55"/>
    </location>
</feature>
<dbReference type="AlphaFoldDB" id="A0A5N7CSX9"/>
<accession>A0A5N7CSX9</accession>
<dbReference type="EMBL" id="ML736903">
    <property type="protein sequence ID" value="KAE8397311.1"/>
    <property type="molecule type" value="Genomic_DNA"/>
</dbReference>
<protein>
    <submittedName>
        <fullName evidence="2">Uncharacterized protein</fullName>
    </submittedName>
</protein>
<proteinExistence type="predicted"/>
<dbReference type="GeneID" id="43675634"/>
<dbReference type="Proteomes" id="UP000325579">
    <property type="component" value="Unassembled WGS sequence"/>
</dbReference>
<sequence>MDPDMITRIFLVYLEWLLLRLTHTKDRFFGWRSRKSEGEKYEKQRRGFKNKNKDK</sequence>
<evidence type="ECO:0000256" key="1">
    <source>
        <dbReference type="SAM" id="MobiDB-lite"/>
    </source>
</evidence>
<evidence type="ECO:0000313" key="2">
    <source>
        <dbReference type="EMBL" id="KAE8397311.1"/>
    </source>
</evidence>
<name>A0A5N7CSX9_9EURO</name>